<name>A0A6N8FKJ2_9BACI</name>
<keyword evidence="2" id="KW-1185">Reference proteome</keyword>
<dbReference type="RefSeq" id="WP_155670713.1">
    <property type="nucleotide sequence ID" value="NZ_WOCA01000018.1"/>
</dbReference>
<reference evidence="1 2" key="1">
    <citation type="submission" date="2019-11" db="EMBL/GenBank/DDBJ databases">
        <authorList>
            <person name="Li X."/>
        </authorList>
    </citation>
    <scope>NUCLEOTIDE SEQUENCE [LARGE SCALE GENOMIC DNA]</scope>
    <source>
        <strain evidence="1 2">L9</strain>
    </source>
</reference>
<comment type="caution">
    <text evidence="1">The sequence shown here is derived from an EMBL/GenBank/DDBJ whole genome shotgun (WGS) entry which is preliminary data.</text>
</comment>
<accession>A0A6N8FKJ2</accession>
<protein>
    <recommendedName>
        <fullName evidence="3">YolD-like protein</fullName>
    </recommendedName>
</protein>
<dbReference type="Proteomes" id="UP000469125">
    <property type="component" value="Unassembled WGS sequence"/>
</dbReference>
<organism evidence="1 2">
    <name type="scientific">Ornithinibacillus caprae</name>
    <dbReference type="NCBI Taxonomy" id="2678566"/>
    <lineage>
        <taxon>Bacteria</taxon>
        <taxon>Bacillati</taxon>
        <taxon>Bacillota</taxon>
        <taxon>Bacilli</taxon>
        <taxon>Bacillales</taxon>
        <taxon>Bacillaceae</taxon>
        <taxon>Ornithinibacillus</taxon>
    </lineage>
</organism>
<evidence type="ECO:0000313" key="1">
    <source>
        <dbReference type="EMBL" id="MUK90170.1"/>
    </source>
</evidence>
<sequence>MENKKLNNQSRLISLLLTAEKYQQNLDITVLKRELSLSYTGRVQHYDRDSEQIQFIDFENNTIHYFDIDMIDAAICI</sequence>
<dbReference type="EMBL" id="WOCA01000018">
    <property type="protein sequence ID" value="MUK90170.1"/>
    <property type="molecule type" value="Genomic_DNA"/>
</dbReference>
<evidence type="ECO:0008006" key="3">
    <source>
        <dbReference type="Google" id="ProtNLM"/>
    </source>
</evidence>
<gene>
    <name evidence="1" type="ORF">GMD78_17495</name>
</gene>
<proteinExistence type="predicted"/>
<dbReference type="AlphaFoldDB" id="A0A6N8FKJ2"/>
<evidence type="ECO:0000313" key="2">
    <source>
        <dbReference type="Proteomes" id="UP000469125"/>
    </source>
</evidence>